<dbReference type="AlphaFoldDB" id="A0A9P6BWI2"/>
<proteinExistence type="predicted"/>
<organism evidence="2 3">
    <name type="scientific">Macrolepiota fuliginosa MF-IS2</name>
    <dbReference type="NCBI Taxonomy" id="1400762"/>
    <lineage>
        <taxon>Eukaryota</taxon>
        <taxon>Fungi</taxon>
        <taxon>Dikarya</taxon>
        <taxon>Basidiomycota</taxon>
        <taxon>Agaricomycotina</taxon>
        <taxon>Agaricomycetes</taxon>
        <taxon>Agaricomycetidae</taxon>
        <taxon>Agaricales</taxon>
        <taxon>Agaricineae</taxon>
        <taxon>Agaricaceae</taxon>
        <taxon>Macrolepiota</taxon>
    </lineage>
</organism>
<feature type="compositionally biased region" description="Pro residues" evidence="1">
    <location>
        <begin position="140"/>
        <end position="150"/>
    </location>
</feature>
<evidence type="ECO:0000313" key="2">
    <source>
        <dbReference type="EMBL" id="KAF9440769.1"/>
    </source>
</evidence>
<dbReference type="Proteomes" id="UP000807342">
    <property type="component" value="Unassembled WGS sequence"/>
</dbReference>
<name>A0A9P6BWI2_9AGAR</name>
<protein>
    <submittedName>
        <fullName evidence="2">Uncharacterized protein</fullName>
    </submittedName>
</protein>
<comment type="caution">
    <text evidence="2">The sequence shown here is derived from an EMBL/GenBank/DDBJ whole genome shotgun (WGS) entry which is preliminary data.</text>
</comment>
<feature type="region of interest" description="Disordered" evidence="1">
    <location>
        <begin position="68"/>
        <end position="88"/>
    </location>
</feature>
<feature type="compositionally biased region" description="Acidic residues" evidence="1">
    <location>
        <begin position="78"/>
        <end position="87"/>
    </location>
</feature>
<evidence type="ECO:0000256" key="1">
    <source>
        <dbReference type="SAM" id="MobiDB-lite"/>
    </source>
</evidence>
<dbReference type="EMBL" id="MU152277">
    <property type="protein sequence ID" value="KAF9440769.1"/>
    <property type="molecule type" value="Genomic_DNA"/>
</dbReference>
<accession>A0A9P6BWI2</accession>
<gene>
    <name evidence="2" type="ORF">P691DRAFT_781468</name>
</gene>
<sequence>MACKPRTKATASDLKLSDTMVAFLNAQNQDLCAKSIVQTSLLITLPELAQVQVQCKLDAISFTYEAPALPLPPPENPKEEDDSNDDDMNIHLYNDALLSLITWVKKDGFNNKSDFEACNKLLKYIFKLAKDFNLVTIITPPTPSPPPPCSQPHSDNKDIHMEPPAPA</sequence>
<evidence type="ECO:0000313" key="3">
    <source>
        <dbReference type="Proteomes" id="UP000807342"/>
    </source>
</evidence>
<reference evidence="2" key="1">
    <citation type="submission" date="2020-11" db="EMBL/GenBank/DDBJ databases">
        <authorList>
            <consortium name="DOE Joint Genome Institute"/>
            <person name="Ahrendt S."/>
            <person name="Riley R."/>
            <person name="Andreopoulos W."/>
            <person name="Labutti K."/>
            <person name="Pangilinan J."/>
            <person name="Ruiz-Duenas F.J."/>
            <person name="Barrasa J.M."/>
            <person name="Sanchez-Garcia M."/>
            <person name="Camarero S."/>
            <person name="Miyauchi S."/>
            <person name="Serrano A."/>
            <person name="Linde D."/>
            <person name="Babiker R."/>
            <person name="Drula E."/>
            <person name="Ayuso-Fernandez I."/>
            <person name="Pacheco R."/>
            <person name="Padilla G."/>
            <person name="Ferreira P."/>
            <person name="Barriuso J."/>
            <person name="Kellner H."/>
            <person name="Castanera R."/>
            <person name="Alfaro M."/>
            <person name="Ramirez L."/>
            <person name="Pisabarro A.G."/>
            <person name="Kuo A."/>
            <person name="Tritt A."/>
            <person name="Lipzen A."/>
            <person name="He G."/>
            <person name="Yan M."/>
            <person name="Ng V."/>
            <person name="Cullen D."/>
            <person name="Martin F."/>
            <person name="Rosso M.-N."/>
            <person name="Henrissat B."/>
            <person name="Hibbett D."/>
            <person name="Martinez A.T."/>
            <person name="Grigoriev I.V."/>
        </authorList>
    </citation>
    <scope>NUCLEOTIDE SEQUENCE</scope>
    <source>
        <strain evidence="2">MF-IS2</strain>
    </source>
</reference>
<keyword evidence="3" id="KW-1185">Reference proteome</keyword>
<feature type="region of interest" description="Disordered" evidence="1">
    <location>
        <begin position="139"/>
        <end position="167"/>
    </location>
</feature>